<protein>
    <submittedName>
        <fullName evidence="3">Acetylxylan esterase</fullName>
    </submittedName>
</protein>
<dbReference type="Proteomes" id="UP001500897">
    <property type="component" value="Unassembled WGS sequence"/>
</dbReference>
<dbReference type="PANTHER" id="PTHR40111:SF1">
    <property type="entry name" value="CEPHALOSPORIN-C DEACETYLASE"/>
    <property type="match status" value="1"/>
</dbReference>
<dbReference type="InterPro" id="IPR029058">
    <property type="entry name" value="AB_hydrolase_fold"/>
</dbReference>
<feature type="domain" description="Acetyl xylan esterase" evidence="2">
    <location>
        <begin position="1"/>
        <end position="310"/>
    </location>
</feature>
<evidence type="ECO:0000259" key="2">
    <source>
        <dbReference type="Pfam" id="PF05448"/>
    </source>
</evidence>
<feature type="region of interest" description="Disordered" evidence="1">
    <location>
        <begin position="121"/>
        <end position="144"/>
    </location>
</feature>
<dbReference type="EMBL" id="BAAANS010000014">
    <property type="protein sequence ID" value="GAA2096480.1"/>
    <property type="molecule type" value="Genomic_DNA"/>
</dbReference>
<evidence type="ECO:0000256" key="1">
    <source>
        <dbReference type="SAM" id="MobiDB-lite"/>
    </source>
</evidence>
<accession>A0ABN2WPG1</accession>
<gene>
    <name evidence="3" type="ORF">GCM10009759_25730</name>
</gene>
<dbReference type="Gene3D" id="3.40.50.1820">
    <property type="entry name" value="alpha/beta hydrolase"/>
    <property type="match status" value="1"/>
</dbReference>
<organism evidence="3 4">
    <name type="scientific">Kitasatospora saccharophila</name>
    <dbReference type="NCBI Taxonomy" id="407973"/>
    <lineage>
        <taxon>Bacteria</taxon>
        <taxon>Bacillati</taxon>
        <taxon>Actinomycetota</taxon>
        <taxon>Actinomycetes</taxon>
        <taxon>Kitasatosporales</taxon>
        <taxon>Streptomycetaceae</taxon>
        <taxon>Kitasatospora</taxon>
    </lineage>
</organism>
<dbReference type="PANTHER" id="PTHR40111">
    <property type="entry name" value="CEPHALOSPORIN-C DEACETYLASE"/>
    <property type="match status" value="1"/>
</dbReference>
<dbReference type="Pfam" id="PF05448">
    <property type="entry name" value="AXE1"/>
    <property type="match status" value="1"/>
</dbReference>
<dbReference type="RefSeq" id="WP_344552123.1">
    <property type="nucleotide sequence ID" value="NZ_BAAANS010000014.1"/>
</dbReference>
<evidence type="ECO:0000313" key="4">
    <source>
        <dbReference type="Proteomes" id="UP001500897"/>
    </source>
</evidence>
<dbReference type="SUPFAM" id="SSF53474">
    <property type="entry name" value="alpha/beta-Hydrolases"/>
    <property type="match status" value="1"/>
</dbReference>
<dbReference type="InterPro" id="IPR039069">
    <property type="entry name" value="CE7"/>
</dbReference>
<comment type="caution">
    <text evidence="3">The sequence shown here is derived from an EMBL/GenBank/DDBJ whole genome shotgun (WGS) entry which is preliminary data.</text>
</comment>
<reference evidence="3 4" key="1">
    <citation type="journal article" date="2019" name="Int. J. Syst. Evol. Microbiol.">
        <title>The Global Catalogue of Microorganisms (GCM) 10K type strain sequencing project: providing services to taxonomists for standard genome sequencing and annotation.</title>
        <authorList>
            <consortium name="The Broad Institute Genomics Platform"/>
            <consortium name="The Broad Institute Genome Sequencing Center for Infectious Disease"/>
            <person name="Wu L."/>
            <person name="Ma J."/>
        </authorList>
    </citation>
    <scope>NUCLEOTIDE SEQUENCE [LARGE SCALE GENOMIC DNA]</scope>
    <source>
        <strain evidence="3 4">JCM 14559</strain>
    </source>
</reference>
<keyword evidence="4" id="KW-1185">Reference proteome</keyword>
<dbReference type="InterPro" id="IPR008391">
    <property type="entry name" value="AXE1_dom"/>
</dbReference>
<sequence length="326" mass="34809">MAFLSMDLPELHKHRPERTEPADFAAFWADTLAAARAFPARLDTAPVETGLTTLTVEDVTFPGYDGQPIKGWLVRPRGAEGPLPAVVEYIGYGGGRALPHDHLRWASAGYAHLVMDTRGQGGTWSTGDTPDDGPGAGPAHPGSMTRGVLDPAAYYYRRLYTDAVRAVDAVRTHPGVDPERVLVAGGSQGGGLALAVAGLVPDLAGVVADVPFLQHIRRATEITDAFPYKEVADFCKVHRDKVETVFATLAYFDGLHFAARATAPALYSVALMDEVCPPETVFASYHHYRGPKEISVYPYNGHEGGGSHHVPVALAFAASVLGGAER</sequence>
<evidence type="ECO:0000313" key="3">
    <source>
        <dbReference type="EMBL" id="GAA2096480.1"/>
    </source>
</evidence>
<name>A0ABN2WPG1_9ACTN</name>
<proteinExistence type="predicted"/>